<dbReference type="InterPro" id="IPR037401">
    <property type="entry name" value="SnoaL-like"/>
</dbReference>
<feature type="domain" description="SnoaL-like" evidence="1">
    <location>
        <begin position="11"/>
        <end position="138"/>
    </location>
</feature>
<accession>A0A852TW21</accession>
<keyword evidence="3" id="KW-1185">Reference proteome</keyword>
<protein>
    <recommendedName>
        <fullName evidence="1">SnoaL-like domain-containing protein</fullName>
    </recommendedName>
</protein>
<organism evidence="2 3">
    <name type="scientific">Spinactinospora alkalitolerans</name>
    <dbReference type="NCBI Taxonomy" id="687207"/>
    <lineage>
        <taxon>Bacteria</taxon>
        <taxon>Bacillati</taxon>
        <taxon>Actinomycetota</taxon>
        <taxon>Actinomycetes</taxon>
        <taxon>Streptosporangiales</taxon>
        <taxon>Nocardiopsidaceae</taxon>
        <taxon>Spinactinospora</taxon>
    </lineage>
</organism>
<sequence>MSGVCERALDAEALAGIQQLYAAQSHWIDGGRAREWARTFTEDGEFHSPSYPEPVVGTAELTAFAERFHADARAAGEIRRHVVTNVHAEPAAAEHAATVRAYLQIVSTPAGGEPRLVRLTTLTDDVVRSPGGWRVRRRVVRRDDEPG</sequence>
<dbReference type="AlphaFoldDB" id="A0A852TW21"/>
<dbReference type="CDD" id="cd00531">
    <property type="entry name" value="NTF2_like"/>
    <property type="match status" value="1"/>
</dbReference>
<dbReference type="EMBL" id="JACCCC010000001">
    <property type="protein sequence ID" value="NYE47043.1"/>
    <property type="molecule type" value="Genomic_DNA"/>
</dbReference>
<comment type="caution">
    <text evidence="2">The sequence shown here is derived from an EMBL/GenBank/DDBJ whole genome shotgun (WGS) entry which is preliminary data.</text>
</comment>
<dbReference type="InterPro" id="IPR032710">
    <property type="entry name" value="NTF2-like_dom_sf"/>
</dbReference>
<name>A0A852TW21_9ACTN</name>
<evidence type="ECO:0000313" key="2">
    <source>
        <dbReference type="EMBL" id="NYE47043.1"/>
    </source>
</evidence>
<gene>
    <name evidence="2" type="ORF">HDA32_002163</name>
</gene>
<dbReference type="Pfam" id="PF13577">
    <property type="entry name" value="SnoaL_4"/>
    <property type="match status" value="1"/>
</dbReference>
<dbReference type="RefSeq" id="WP_312863129.1">
    <property type="nucleotide sequence ID" value="NZ_BAAAYY010000001.1"/>
</dbReference>
<evidence type="ECO:0000313" key="3">
    <source>
        <dbReference type="Proteomes" id="UP000589036"/>
    </source>
</evidence>
<dbReference type="Gene3D" id="3.10.450.50">
    <property type="match status" value="1"/>
</dbReference>
<dbReference type="SUPFAM" id="SSF54427">
    <property type="entry name" value="NTF2-like"/>
    <property type="match status" value="1"/>
</dbReference>
<evidence type="ECO:0000259" key="1">
    <source>
        <dbReference type="Pfam" id="PF13577"/>
    </source>
</evidence>
<dbReference type="Proteomes" id="UP000589036">
    <property type="component" value="Unassembled WGS sequence"/>
</dbReference>
<proteinExistence type="predicted"/>
<reference evidence="2 3" key="1">
    <citation type="submission" date="2020-07" db="EMBL/GenBank/DDBJ databases">
        <title>Sequencing the genomes of 1000 actinobacteria strains.</title>
        <authorList>
            <person name="Klenk H.-P."/>
        </authorList>
    </citation>
    <scope>NUCLEOTIDE SEQUENCE [LARGE SCALE GENOMIC DNA]</scope>
    <source>
        <strain evidence="2 3">CXB654</strain>
    </source>
</reference>